<comment type="caution">
    <text evidence="5">The sequence shown here is derived from an EMBL/GenBank/DDBJ whole genome shotgun (WGS) entry which is preliminary data.</text>
</comment>
<dbReference type="PANTHER" id="PTHR21661">
    <property type="entry name" value="EPOXIDE HYDROLASE 1-RELATED"/>
    <property type="match status" value="1"/>
</dbReference>
<evidence type="ECO:0000256" key="3">
    <source>
        <dbReference type="PIRSR" id="PIRSR001112-1"/>
    </source>
</evidence>
<keyword evidence="2 5" id="KW-0378">Hydrolase</keyword>
<feature type="domain" description="Epoxide hydrolase N-terminal" evidence="4">
    <location>
        <begin position="15"/>
        <end position="129"/>
    </location>
</feature>
<evidence type="ECO:0000256" key="1">
    <source>
        <dbReference type="ARBA" id="ARBA00010088"/>
    </source>
</evidence>
<reference evidence="5 6" key="1">
    <citation type="submission" date="2016-06" db="EMBL/GenBank/DDBJ databases">
        <title>Evolution of pathogenesis and genome organization in the Tremellales.</title>
        <authorList>
            <person name="Cuomo C."/>
            <person name="Litvintseva A."/>
            <person name="Heitman J."/>
            <person name="Chen Y."/>
            <person name="Sun S."/>
            <person name="Springer D."/>
            <person name="Dromer F."/>
            <person name="Young S."/>
            <person name="Zeng Q."/>
            <person name="Chapman S."/>
            <person name="Gujja S."/>
            <person name="Saif S."/>
            <person name="Birren B."/>
        </authorList>
    </citation>
    <scope>NUCLEOTIDE SEQUENCE [LARGE SCALE GENOMIC DNA]</scope>
    <source>
        <strain evidence="5 6">CBS 7118</strain>
    </source>
</reference>
<evidence type="ECO:0000313" key="5">
    <source>
        <dbReference type="EMBL" id="ODO07390.1"/>
    </source>
</evidence>
<dbReference type="GeneID" id="30190182"/>
<dbReference type="PANTHER" id="PTHR21661:SF39">
    <property type="entry name" value="HYDROLASE, PUTATIVE (AFU_ORTHOLOGUE AFUA_3G08960)-RELATED"/>
    <property type="match status" value="1"/>
</dbReference>
<evidence type="ECO:0000313" key="6">
    <source>
        <dbReference type="Proteomes" id="UP000094819"/>
    </source>
</evidence>
<feature type="active site" description="Proton donor" evidence="3">
    <location>
        <position position="319"/>
    </location>
</feature>
<accession>A0A1E3K2M9</accession>
<proteinExistence type="inferred from homology"/>
<dbReference type="InterPro" id="IPR029058">
    <property type="entry name" value="AB_hydrolase_fold"/>
</dbReference>
<dbReference type="Pfam" id="PF06441">
    <property type="entry name" value="EHN"/>
    <property type="match status" value="1"/>
</dbReference>
<dbReference type="PIRSF" id="PIRSF001112">
    <property type="entry name" value="Epoxide_hydrolase"/>
    <property type="match status" value="1"/>
</dbReference>
<dbReference type="InterPro" id="IPR000639">
    <property type="entry name" value="Epox_hydrolase-like"/>
</dbReference>
<evidence type="ECO:0000259" key="4">
    <source>
        <dbReference type="Pfam" id="PF06441"/>
    </source>
</evidence>
<dbReference type="RefSeq" id="XP_019034867.1">
    <property type="nucleotide sequence ID" value="XM_019173141.1"/>
</dbReference>
<keyword evidence="6" id="KW-1185">Reference proteome</keyword>
<dbReference type="OrthoDB" id="7130006at2759"/>
<organism evidence="5 6">
    <name type="scientific">Cryptococcus wingfieldii CBS 7118</name>
    <dbReference type="NCBI Taxonomy" id="1295528"/>
    <lineage>
        <taxon>Eukaryota</taxon>
        <taxon>Fungi</taxon>
        <taxon>Dikarya</taxon>
        <taxon>Basidiomycota</taxon>
        <taxon>Agaricomycotina</taxon>
        <taxon>Tremellomycetes</taxon>
        <taxon>Tremellales</taxon>
        <taxon>Cryptococcaceae</taxon>
        <taxon>Cryptococcus</taxon>
    </lineage>
</organism>
<comment type="similarity">
    <text evidence="1">Belongs to the peptidase S33 family.</text>
</comment>
<name>A0A1E3K2M9_9TREE</name>
<dbReference type="Proteomes" id="UP000094819">
    <property type="component" value="Unassembled WGS sequence"/>
</dbReference>
<gene>
    <name evidence="5" type="ORF">L198_00969</name>
</gene>
<dbReference type="PRINTS" id="PR00412">
    <property type="entry name" value="EPOXHYDRLASE"/>
</dbReference>
<feature type="active site" description="Proton acceptor" evidence="3">
    <location>
        <position position="375"/>
    </location>
</feature>
<dbReference type="Gene3D" id="3.40.50.1820">
    <property type="entry name" value="alpha/beta hydrolase"/>
    <property type="match status" value="1"/>
</dbReference>
<dbReference type="InterPro" id="IPR016292">
    <property type="entry name" value="Epoxide_hydrolase"/>
</dbReference>
<dbReference type="GO" id="GO:0097176">
    <property type="term" value="P:epoxide metabolic process"/>
    <property type="evidence" value="ECO:0007669"/>
    <property type="project" value="TreeGrafter"/>
</dbReference>
<dbReference type="SUPFAM" id="SSF53474">
    <property type="entry name" value="alpha/beta-Hydrolases"/>
    <property type="match status" value="1"/>
</dbReference>
<dbReference type="EMBL" id="AWGH01000002">
    <property type="protein sequence ID" value="ODO07390.1"/>
    <property type="molecule type" value="Genomic_DNA"/>
</dbReference>
<feature type="active site" description="Nucleophile" evidence="3">
    <location>
        <position position="197"/>
    </location>
</feature>
<protein>
    <submittedName>
        <fullName evidence="5">Microsomal epoxide hydrolase</fullName>
    </submittedName>
</protein>
<dbReference type="GO" id="GO:0004301">
    <property type="term" value="F:epoxide hydrolase activity"/>
    <property type="evidence" value="ECO:0007669"/>
    <property type="project" value="TreeGrafter"/>
</dbReference>
<dbReference type="InterPro" id="IPR010497">
    <property type="entry name" value="Epoxide_hydro_N"/>
</dbReference>
<evidence type="ECO:0000256" key="2">
    <source>
        <dbReference type="ARBA" id="ARBA00022801"/>
    </source>
</evidence>
<dbReference type="AlphaFoldDB" id="A0A1E3K2M9"/>
<sequence>MSYATLPHQPTIPICPFSVSIPDSDIQDLHSLLKSTRIAKQSYENADSAAKENNFGLSREWLVNMRDEWLNYDWRKEEARINSFPAYIATLKNKDGLDYDIHFTGLFSQKKDAVPIILSHGWPGTFLEFLPILERVREQYTPEALPYHLVVTSLPGWIFSSPPTQDREFGVKDVGYLWNELMVGLGFGDGYMSQGGDIGSYVTMELGSTYDQCKAIHLNYRHVLHSVPPDAPPSDISLPPPPSTERLFELFQNFGYFFQHATRPSTIGLVAGSNPLSLLAWIGEKYVSWTDETPGVDTILAFASLYWFTDCISTSLYTYRYGAGIKRKESRAEQKYQSCPTGFSFFPKEFIPVTFDVVKASNNLVWYKQHDAGGHFAALEKPDVLWADIEDFVGTQWEGCSKKTGRV</sequence>